<comment type="subcellular location">
    <subcellularLocation>
        <location evidence="1">Membrane</location>
        <topology evidence="1">Peripheral membrane protein</topology>
    </subcellularLocation>
</comment>
<dbReference type="RefSeq" id="XP_038823975.1">
    <property type="nucleotide sequence ID" value="XM_038968047.1"/>
</dbReference>
<evidence type="ECO:0000313" key="7">
    <source>
        <dbReference type="RefSeq" id="XP_038823975.1"/>
    </source>
</evidence>
<feature type="region of interest" description="Disordered" evidence="5">
    <location>
        <begin position="744"/>
        <end position="785"/>
    </location>
</feature>
<evidence type="ECO:0000256" key="5">
    <source>
        <dbReference type="SAM" id="MobiDB-lite"/>
    </source>
</evidence>
<proteinExistence type="predicted"/>
<organism evidence="6 7">
    <name type="scientific">Salvelinus namaycush</name>
    <name type="common">Lake trout</name>
    <name type="synonym">Salmo namaycush</name>
    <dbReference type="NCBI Taxonomy" id="8040"/>
    <lineage>
        <taxon>Eukaryota</taxon>
        <taxon>Metazoa</taxon>
        <taxon>Chordata</taxon>
        <taxon>Craniata</taxon>
        <taxon>Vertebrata</taxon>
        <taxon>Euteleostomi</taxon>
        <taxon>Actinopterygii</taxon>
        <taxon>Neopterygii</taxon>
        <taxon>Teleostei</taxon>
        <taxon>Protacanthopterygii</taxon>
        <taxon>Salmoniformes</taxon>
        <taxon>Salmonidae</taxon>
        <taxon>Salmoninae</taxon>
        <taxon>Salvelinus</taxon>
    </lineage>
</organism>
<feature type="compositionally biased region" description="Gly residues" evidence="5">
    <location>
        <begin position="999"/>
        <end position="1010"/>
    </location>
</feature>
<feature type="compositionally biased region" description="Low complexity" evidence="5">
    <location>
        <begin position="765"/>
        <end position="774"/>
    </location>
</feature>
<feature type="region of interest" description="Disordered" evidence="5">
    <location>
        <begin position="282"/>
        <end position="302"/>
    </location>
</feature>
<feature type="region of interest" description="Disordered" evidence="5">
    <location>
        <begin position="191"/>
        <end position="243"/>
    </location>
</feature>
<feature type="compositionally biased region" description="Pro residues" evidence="5">
    <location>
        <begin position="1048"/>
        <end position="1068"/>
    </location>
</feature>
<evidence type="ECO:0000256" key="2">
    <source>
        <dbReference type="ARBA" id="ARBA00022553"/>
    </source>
</evidence>
<feature type="region of interest" description="Disordered" evidence="5">
    <location>
        <begin position="709"/>
        <end position="728"/>
    </location>
</feature>
<dbReference type="Proteomes" id="UP000808372">
    <property type="component" value="Chromosome 29"/>
</dbReference>
<feature type="region of interest" description="Disordered" evidence="5">
    <location>
        <begin position="841"/>
        <end position="861"/>
    </location>
</feature>
<dbReference type="GO" id="GO:0045202">
    <property type="term" value="C:synapse"/>
    <property type="evidence" value="ECO:0007669"/>
    <property type="project" value="TreeGrafter"/>
</dbReference>
<evidence type="ECO:0000256" key="3">
    <source>
        <dbReference type="ARBA" id="ARBA00023136"/>
    </source>
</evidence>
<dbReference type="PANTHER" id="PTHR28664:SF6">
    <property type="entry name" value="BRAIN-ENRICHED GUANYLATE KINASE-ASSOCIATED PROTEIN ISOFORM X1"/>
    <property type="match status" value="1"/>
</dbReference>
<keyword evidence="6" id="KW-1185">Reference proteome</keyword>
<feature type="compositionally biased region" description="Low complexity" evidence="5">
    <location>
        <begin position="957"/>
        <end position="969"/>
    </location>
</feature>
<feature type="region of interest" description="Disordered" evidence="5">
    <location>
        <begin position="790"/>
        <end position="809"/>
    </location>
</feature>
<feature type="region of interest" description="Disordered" evidence="5">
    <location>
        <begin position="342"/>
        <end position="372"/>
    </location>
</feature>
<dbReference type="GO" id="GO:0016020">
    <property type="term" value="C:membrane"/>
    <property type="evidence" value="ECO:0007669"/>
    <property type="project" value="UniProtKB-SubCell"/>
</dbReference>
<dbReference type="InterPro" id="IPR043441">
    <property type="entry name" value="Tjap1/BEGAIN"/>
</dbReference>
<dbReference type="PANTHER" id="PTHR28664">
    <property type="entry name" value="TIGHT JUNCTION-ASSOCIATED PROTEIN 1"/>
    <property type="match status" value="1"/>
</dbReference>
<feature type="region of interest" description="Disordered" evidence="5">
    <location>
        <begin position="1"/>
        <end position="43"/>
    </location>
</feature>
<keyword evidence="2" id="KW-0597">Phosphoprotein</keyword>
<feature type="region of interest" description="Disordered" evidence="5">
    <location>
        <begin position="945"/>
        <end position="1028"/>
    </location>
</feature>
<feature type="compositionally biased region" description="Basic and acidic residues" evidence="5">
    <location>
        <begin position="790"/>
        <end position="802"/>
    </location>
</feature>
<feature type="compositionally biased region" description="Basic residues" evidence="5">
    <location>
        <begin position="20"/>
        <end position="29"/>
    </location>
</feature>
<keyword evidence="4" id="KW-0175">Coiled coil</keyword>
<reference evidence="7" key="1">
    <citation type="submission" date="2025-08" db="UniProtKB">
        <authorList>
            <consortium name="RefSeq"/>
        </authorList>
    </citation>
    <scope>IDENTIFICATION</scope>
    <source>
        <tissue evidence="7">White muscle</tissue>
    </source>
</reference>
<evidence type="ECO:0000256" key="1">
    <source>
        <dbReference type="ARBA" id="ARBA00004170"/>
    </source>
</evidence>
<feature type="compositionally biased region" description="Low complexity" evidence="5">
    <location>
        <begin position="744"/>
        <end position="755"/>
    </location>
</feature>
<feature type="compositionally biased region" description="Low complexity" evidence="5">
    <location>
        <begin position="226"/>
        <end position="243"/>
    </location>
</feature>
<dbReference type="AlphaFoldDB" id="A0A8U0PFV8"/>
<name>A0A8U0PFV8_SALNM</name>
<sequence>MPPWDDNAPIHRAQNEFKPKNIKKKKKRSIIMSVDENRRDEMQRTQNQVNNLQQSMNHMHEQLNSMWKQFTELQSALSQLLDDNMPVAPEAEGIQPKNITPAQRDGILPIGIIQREDPNKNQSFQQGIIPIKNNGMEQMEFHGPPTPPIIPIVGSWDAGLNAPRCGDFYARRKDIRSRYVADPALMTITKPEHFEANPQSQAGSWPVAKPQYPATQLEESDVSAPTSSRSFPCSLTSSPSPSRIISSSEAYASLDSWSSGEVCLLSSSIKKHSQEAFQARLNSSSSARGPYSRARPHGVQGGPCSLVELHEGAEQKKIEAKLKFSNFLDDVGGRVLVPGSLEAFQKLPPPPPPQRSSSLSPRNCPSTTTGSGDDVIQVEYRWRSSLPCSASLQRGRMQEEQGPIEMPVGKAYLETDIDSVRREDELKDIKIKNENTLSTLERERKMGVVPDEQMNTISSLQEQKEDLRKRLSYTTHKLELLESEFDSTRQYLETELRRAQEELDKFTDKLRRIQSSYSALQRINQDLEDKIHRNSQHHDDEKRALSREIIVLNNHLMEAKLTIEKLREDNDLYRKDCNLAAQLLQCNKSHYRTQLSELPAEFQERVTMHMEGTPLCHTAYADSVPASVIAKVLEKPDEACSGSQASSSPSPQLQDQGFLLDTLDRGERLGLRAAYKSDLYSSDTALYCPVDQNRERRPSMDLHGQRKLVYGPQNSTDSNPEEGPLLGLRSGFSQECFAKFPTSLGPTSGSSYSSFSGGGSDDKGNGPPSSTASSPHHHSLYMDWRNGGDYERKSDSSWERDSPGGGGFAKVHAVFQQAGGAHHQNGSSPVYSRTMSSCFSEPYEPLPPSSSPSVVYGDSRRGSTLAPEEEELIGRWRQLSVEDLSAHSYHSPGRASPYSFSEQHFSVRPAKIRLGPLYSSFQEGADFYQAGVGPIMETPVCFSTPSPQCSPVGGLRQSHPSHSQQAHQTHLYRGKEDSQESEHSLYHSASSNDREGSVGVAGAGGGGGGQNKEYQDVSPNSSTESLNQRSLEMAAELQQHYQTEMQHPSPPQGSPPPPPLPPCPPPPQYQTFGTLGLSRKDSLTKAQLYGTLLN</sequence>
<accession>A0A8U0PFV8</accession>
<protein>
    <submittedName>
        <fullName evidence="7">Brain-enriched guanylate kinase-associated protein-like</fullName>
    </submittedName>
</protein>
<gene>
    <name evidence="7" type="primary">LOC120023946</name>
</gene>
<dbReference type="KEGG" id="snh:120023946"/>
<evidence type="ECO:0000256" key="4">
    <source>
        <dbReference type="SAM" id="Coils"/>
    </source>
</evidence>
<feature type="compositionally biased region" description="Basic and acidic residues" evidence="5">
    <location>
        <begin position="973"/>
        <end position="985"/>
    </location>
</feature>
<evidence type="ECO:0000313" key="6">
    <source>
        <dbReference type="Proteomes" id="UP000808372"/>
    </source>
</evidence>
<dbReference type="GeneID" id="120023946"/>
<keyword evidence="3" id="KW-0472">Membrane</keyword>
<feature type="region of interest" description="Disordered" evidence="5">
    <location>
        <begin position="1041"/>
        <end position="1078"/>
    </location>
</feature>
<feature type="compositionally biased region" description="Polar residues" evidence="5">
    <location>
        <begin position="1017"/>
        <end position="1028"/>
    </location>
</feature>
<feature type="coiled-coil region" evidence="4">
    <location>
        <begin position="464"/>
        <end position="576"/>
    </location>
</feature>